<organism evidence="1">
    <name type="scientific">Klebsiella pneumoniae</name>
    <dbReference type="NCBI Taxonomy" id="573"/>
    <lineage>
        <taxon>Bacteria</taxon>
        <taxon>Pseudomonadati</taxon>
        <taxon>Pseudomonadota</taxon>
        <taxon>Gammaproteobacteria</taxon>
        <taxon>Enterobacterales</taxon>
        <taxon>Enterobacteriaceae</taxon>
        <taxon>Klebsiella/Raoultella group</taxon>
        <taxon>Klebsiella</taxon>
        <taxon>Klebsiella pneumoniae complex</taxon>
    </lineage>
</organism>
<dbReference type="EMBL" id="MN956836">
    <property type="protein sequence ID" value="QTX14646.1"/>
    <property type="molecule type" value="Genomic_DNA"/>
</dbReference>
<accession>A0A8B0STV4</accession>
<proteinExistence type="predicted"/>
<reference evidence="1" key="1">
    <citation type="submission" date="2020-01" db="EMBL/GenBank/DDBJ databases">
        <authorList>
            <person name="Qin S."/>
        </authorList>
    </citation>
    <scope>NUCLEOTIDE SEQUENCE</scope>
    <source>
        <strain evidence="1">CVir17-16-YZ6g</strain>
        <plasmid evidence="1">p17-15-vir-like</plasmid>
    </source>
</reference>
<protein>
    <submittedName>
        <fullName evidence="1">Uncharacterized protein</fullName>
    </submittedName>
</protein>
<geneLocation type="plasmid" evidence="1">
    <name>p17-15-vir-like</name>
</geneLocation>
<name>A0A8B0STV4_KLEPN</name>
<keyword evidence="1" id="KW-0614">Plasmid</keyword>
<sequence length="38" mass="4264">MVRKSTGISASLPDGHLVTFFSNRTKCYKLSDIVKLLH</sequence>
<evidence type="ECO:0000313" key="1">
    <source>
        <dbReference type="EMBL" id="QTX14646.1"/>
    </source>
</evidence>
<dbReference type="AlphaFoldDB" id="A0A8B0STV4"/>